<dbReference type="CDD" id="cd01948">
    <property type="entry name" value="EAL"/>
    <property type="match status" value="1"/>
</dbReference>
<dbReference type="RefSeq" id="WP_338434975.1">
    <property type="nucleotide sequence ID" value="NZ_JAUYVH010000001.1"/>
</dbReference>
<proteinExistence type="predicted"/>
<keyword evidence="1" id="KW-0175">Coiled coil</keyword>
<dbReference type="InterPro" id="IPR000160">
    <property type="entry name" value="GGDEF_dom"/>
</dbReference>
<feature type="domain" description="GGDEF" evidence="5">
    <location>
        <begin position="486"/>
        <end position="619"/>
    </location>
</feature>
<dbReference type="NCBIfam" id="TIGR00229">
    <property type="entry name" value="sensory_box"/>
    <property type="match status" value="2"/>
</dbReference>
<dbReference type="SMART" id="SM00086">
    <property type="entry name" value="PAC"/>
    <property type="match status" value="2"/>
</dbReference>
<dbReference type="Gene3D" id="3.30.450.20">
    <property type="entry name" value="PAS domain"/>
    <property type="match status" value="2"/>
</dbReference>
<dbReference type="SUPFAM" id="SSF55781">
    <property type="entry name" value="GAF domain-like"/>
    <property type="match status" value="1"/>
</dbReference>
<evidence type="ECO:0000313" key="7">
    <source>
        <dbReference type="Proteomes" id="UP001225596"/>
    </source>
</evidence>
<dbReference type="Gene3D" id="3.30.450.40">
    <property type="match status" value="1"/>
</dbReference>
<evidence type="ECO:0000259" key="2">
    <source>
        <dbReference type="PROSITE" id="PS50112"/>
    </source>
</evidence>
<evidence type="ECO:0000259" key="4">
    <source>
        <dbReference type="PROSITE" id="PS50883"/>
    </source>
</evidence>
<protein>
    <submittedName>
        <fullName evidence="6">EAL domain-containing protein</fullName>
    </submittedName>
</protein>
<dbReference type="SMART" id="SM00065">
    <property type="entry name" value="GAF"/>
    <property type="match status" value="1"/>
</dbReference>
<dbReference type="SMART" id="SM00052">
    <property type="entry name" value="EAL"/>
    <property type="match status" value="1"/>
</dbReference>
<dbReference type="Pfam" id="PF08448">
    <property type="entry name" value="PAS_4"/>
    <property type="match status" value="1"/>
</dbReference>
<dbReference type="Proteomes" id="UP001225596">
    <property type="component" value="Unassembled WGS sequence"/>
</dbReference>
<dbReference type="PROSITE" id="PS50113">
    <property type="entry name" value="PAC"/>
    <property type="match status" value="1"/>
</dbReference>
<comment type="caution">
    <text evidence="6">The sequence shown here is derived from an EMBL/GenBank/DDBJ whole genome shotgun (WGS) entry which is preliminary data.</text>
</comment>
<dbReference type="Gene3D" id="3.30.70.270">
    <property type="match status" value="1"/>
</dbReference>
<organism evidence="6 7">
    <name type="scientific">Keguizhuia sedimenti</name>
    <dbReference type="NCBI Taxonomy" id="3064264"/>
    <lineage>
        <taxon>Bacteria</taxon>
        <taxon>Pseudomonadati</taxon>
        <taxon>Pseudomonadota</taxon>
        <taxon>Betaproteobacteria</taxon>
        <taxon>Burkholderiales</taxon>
        <taxon>Oxalobacteraceae</taxon>
        <taxon>Keguizhuia</taxon>
    </lineage>
</organism>
<dbReference type="EMBL" id="JAUYVH010000001">
    <property type="protein sequence ID" value="MDQ9169146.1"/>
    <property type="molecule type" value="Genomic_DNA"/>
</dbReference>
<feature type="domain" description="PAS" evidence="2">
    <location>
        <begin position="331"/>
        <end position="400"/>
    </location>
</feature>
<feature type="domain" description="PAS" evidence="2">
    <location>
        <begin position="207"/>
        <end position="278"/>
    </location>
</feature>
<feature type="domain" description="PAC" evidence="3">
    <location>
        <begin position="404"/>
        <end position="454"/>
    </location>
</feature>
<dbReference type="Pfam" id="PF00989">
    <property type="entry name" value="PAS"/>
    <property type="match status" value="1"/>
</dbReference>
<accession>A0ABU1BM55</accession>
<dbReference type="CDD" id="cd00130">
    <property type="entry name" value="PAS"/>
    <property type="match status" value="2"/>
</dbReference>
<evidence type="ECO:0000256" key="1">
    <source>
        <dbReference type="SAM" id="Coils"/>
    </source>
</evidence>
<sequence>MATPAQDENSRMEALLRYDILDTPAESGFDDITLLASQICETPIAIITLLDEKRQWFKSHFGIEITETPREIAFCAHTILQKELFVVEDAAQHPSFVSNPMVVADPHIRFYAGAPLVTPEGYAIGTLSVIDRVPRKLNDAQLNALRALSRNVVRLFELRRNMTMLGRMIEARDKAERALKQARDQLERKVFERTNMLMEEMRSRIQEKEVADALINSSPGIFYVFDRHGRFLRWNRNLLTVTGYSDEEMRHAHPLDFFPDEKEKKLVQEKIEEAFENGNVFVEACLLTKQGKCIPHLFSGTRIKVEGVDCISGMGMDITERKQFETSLIEAQERYRRLIEVSPEAIFVLKKDHCVFANEAAQTLLGARLEEICAQPFLRFVHPDYHELVRERIRLLDSGRPQVPDLEEKYVRMDGTVVDVHVTAATFMDNGEPARLVIVHDITEANKYKQQLERHANYDQLTQLANRNLLNDRINQSMAFADRYQASCAIGFLDLDNFKFVNDTLGHDIGDQLLIAVAERLKSYVREEDTVARYGGDEFVFVINDCGDRGLLEALINRMIHGLSQPLSICGNRIFMTCSIGLSMYPKDGADRDTLLKHADTAMYRAKAEGRNQCKFYAPVMNESVQHRYSIESRLRNALEHGEFLLHYQPQMDLRSGAVIGIEALLRWNSSEEGLVAPDRFISIAEETGLIIPIGAWVIAQACKDNKSLQQAGVPKLPVSVNLSARQLTPSSLIAAVEAALHAARLLPTFLKLELTETAIMSRPEEAHGIFLRLNEFGVKFAADDFGTGYSSLSYLQRFPMGQVKIDKSFIQDVAHNSNDAAIAQAIISLGHSLGMTVIAEGVSSPEQVEFLRARSCDAIQGYYYSKPLPLAELQAFLMPDCQ</sequence>
<dbReference type="InterPro" id="IPR013767">
    <property type="entry name" value="PAS_fold"/>
</dbReference>
<dbReference type="PANTHER" id="PTHR44757:SF2">
    <property type="entry name" value="BIOFILM ARCHITECTURE MAINTENANCE PROTEIN MBAA"/>
    <property type="match status" value="1"/>
</dbReference>
<dbReference type="InterPro" id="IPR001633">
    <property type="entry name" value="EAL_dom"/>
</dbReference>
<dbReference type="InterPro" id="IPR013656">
    <property type="entry name" value="PAS_4"/>
</dbReference>
<dbReference type="InterPro" id="IPR029016">
    <property type="entry name" value="GAF-like_dom_sf"/>
</dbReference>
<evidence type="ECO:0000313" key="6">
    <source>
        <dbReference type="EMBL" id="MDQ9169146.1"/>
    </source>
</evidence>
<name>A0ABU1BM55_9BURK</name>
<dbReference type="Pfam" id="PF00990">
    <property type="entry name" value="GGDEF"/>
    <property type="match status" value="1"/>
</dbReference>
<dbReference type="InterPro" id="IPR003018">
    <property type="entry name" value="GAF"/>
</dbReference>
<dbReference type="NCBIfam" id="TIGR00254">
    <property type="entry name" value="GGDEF"/>
    <property type="match status" value="1"/>
</dbReference>
<evidence type="ECO:0000259" key="5">
    <source>
        <dbReference type="PROSITE" id="PS50887"/>
    </source>
</evidence>
<dbReference type="InterPro" id="IPR043128">
    <property type="entry name" value="Rev_trsase/Diguanyl_cyclase"/>
</dbReference>
<evidence type="ECO:0000259" key="3">
    <source>
        <dbReference type="PROSITE" id="PS50113"/>
    </source>
</evidence>
<dbReference type="SMART" id="SM00267">
    <property type="entry name" value="GGDEF"/>
    <property type="match status" value="1"/>
</dbReference>
<dbReference type="InterPro" id="IPR000014">
    <property type="entry name" value="PAS"/>
</dbReference>
<dbReference type="CDD" id="cd01949">
    <property type="entry name" value="GGDEF"/>
    <property type="match status" value="1"/>
</dbReference>
<dbReference type="InterPro" id="IPR001610">
    <property type="entry name" value="PAC"/>
</dbReference>
<dbReference type="Pfam" id="PF01590">
    <property type="entry name" value="GAF"/>
    <property type="match status" value="1"/>
</dbReference>
<dbReference type="PANTHER" id="PTHR44757">
    <property type="entry name" value="DIGUANYLATE CYCLASE DGCP"/>
    <property type="match status" value="1"/>
</dbReference>
<dbReference type="Gene3D" id="3.20.20.450">
    <property type="entry name" value="EAL domain"/>
    <property type="match status" value="1"/>
</dbReference>
<dbReference type="PROSITE" id="PS50883">
    <property type="entry name" value="EAL"/>
    <property type="match status" value="1"/>
</dbReference>
<dbReference type="InterPro" id="IPR029787">
    <property type="entry name" value="Nucleotide_cyclase"/>
</dbReference>
<dbReference type="PROSITE" id="PS50887">
    <property type="entry name" value="GGDEF"/>
    <property type="match status" value="1"/>
</dbReference>
<feature type="coiled-coil region" evidence="1">
    <location>
        <begin position="165"/>
        <end position="192"/>
    </location>
</feature>
<gene>
    <name evidence="6" type="ORF">Q8A64_01850</name>
</gene>
<dbReference type="SUPFAM" id="SSF141868">
    <property type="entry name" value="EAL domain-like"/>
    <property type="match status" value="1"/>
</dbReference>
<dbReference type="InterPro" id="IPR052155">
    <property type="entry name" value="Biofilm_reg_signaling"/>
</dbReference>
<dbReference type="Pfam" id="PF00563">
    <property type="entry name" value="EAL"/>
    <property type="match status" value="1"/>
</dbReference>
<reference evidence="6 7" key="1">
    <citation type="submission" date="2023-08" db="EMBL/GenBank/DDBJ databases">
        <title>Oxalobacteraceae gen .nov., isolated from river sludge outside the plant.</title>
        <authorList>
            <person name="Zhao S.Y."/>
        </authorList>
    </citation>
    <scope>NUCLEOTIDE SEQUENCE [LARGE SCALE GENOMIC DNA]</scope>
    <source>
        <strain evidence="6 7">R-40</strain>
    </source>
</reference>
<dbReference type="InterPro" id="IPR000700">
    <property type="entry name" value="PAS-assoc_C"/>
</dbReference>
<dbReference type="InterPro" id="IPR035965">
    <property type="entry name" value="PAS-like_dom_sf"/>
</dbReference>
<dbReference type="SUPFAM" id="SSF55785">
    <property type="entry name" value="PYP-like sensor domain (PAS domain)"/>
    <property type="match status" value="2"/>
</dbReference>
<keyword evidence="7" id="KW-1185">Reference proteome</keyword>
<dbReference type="InterPro" id="IPR035919">
    <property type="entry name" value="EAL_sf"/>
</dbReference>
<dbReference type="PROSITE" id="PS50112">
    <property type="entry name" value="PAS"/>
    <property type="match status" value="2"/>
</dbReference>
<dbReference type="SUPFAM" id="SSF55073">
    <property type="entry name" value="Nucleotide cyclase"/>
    <property type="match status" value="1"/>
</dbReference>
<feature type="domain" description="EAL" evidence="4">
    <location>
        <begin position="628"/>
        <end position="882"/>
    </location>
</feature>
<dbReference type="SMART" id="SM00091">
    <property type="entry name" value="PAS"/>
    <property type="match status" value="2"/>
</dbReference>